<accession>A0A6A5C058</accession>
<dbReference type="GeneID" id="68114936"/>
<reference evidence="1 2" key="1">
    <citation type="journal article" date="2019" name="Sci. Rep.">
        <title>Nanopore sequencing improves the draft genome of the human pathogenic amoeba Naegleria fowleri.</title>
        <authorList>
            <person name="Liechti N."/>
            <person name="Schurch N."/>
            <person name="Bruggmann R."/>
            <person name="Wittwer M."/>
        </authorList>
    </citation>
    <scope>NUCLEOTIDE SEQUENCE [LARGE SCALE GENOMIC DNA]</scope>
    <source>
        <strain evidence="1 2">ATCC 30894</strain>
    </source>
</reference>
<dbReference type="VEuPathDB" id="AmoebaDB:NfTy_006330"/>
<dbReference type="RefSeq" id="XP_044568516.1">
    <property type="nucleotide sequence ID" value="XM_044711493.1"/>
</dbReference>
<dbReference type="VEuPathDB" id="AmoebaDB:NF0005340"/>
<sequence length="163" mass="19106">MEKQGTQTEGEEKVLDDFKEWVQVHIKKVRLLGAKCAKCEMDFEKLGLAFFILAHVHHIKTDGADQRRSATHILELEDRDEIAAHVNEYTLALEGKQSLELYQCLCAFCHQMVHMEKNARLVLSKEEHTEDREKVEEMFNLQSRFHLIPEIKRRLFGGRDDEK</sequence>
<evidence type="ECO:0000313" key="2">
    <source>
        <dbReference type="Proteomes" id="UP000444721"/>
    </source>
</evidence>
<protein>
    <recommendedName>
        <fullName evidence="3">HNH domain-containing protein</fullName>
    </recommendedName>
</protein>
<dbReference type="VEuPathDB" id="AmoebaDB:FDP41_007718"/>
<evidence type="ECO:0008006" key="3">
    <source>
        <dbReference type="Google" id="ProtNLM"/>
    </source>
</evidence>
<comment type="caution">
    <text evidence="1">The sequence shown here is derived from an EMBL/GenBank/DDBJ whole genome shotgun (WGS) entry which is preliminary data.</text>
</comment>
<keyword evidence="2" id="KW-1185">Reference proteome</keyword>
<gene>
    <name evidence="1" type="ORF">FDP41_007718</name>
</gene>
<organism evidence="1 2">
    <name type="scientific">Naegleria fowleri</name>
    <name type="common">Brain eating amoeba</name>
    <dbReference type="NCBI Taxonomy" id="5763"/>
    <lineage>
        <taxon>Eukaryota</taxon>
        <taxon>Discoba</taxon>
        <taxon>Heterolobosea</taxon>
        <taxon>Tetramitia</taxon>
        <taxon>Eutetramitia</taxon>
        <taxon>Vahlkampfiidae</taxon>
        <taxon>Naegleria</taxon>
    </lineage>
</organism>
<dbReference type="AlphaFoldDB" id="A0A6A5C058"/>
<dbReference type="Proteomes" id="UP000444721">
    <property type="component" value="Unassembled WGS sequence"/>
</dbReference>
<dbReference type="EMBL" id="VFQX01000004">
    <property type="protein sequence ID" value="KAF0983803.1"/>
    <property type="molecule type" value="Genomic_DNA"/>
</dbReference>
<proteinExistence type="predicted"/>
<name>A0A6A5C058_NAEFO</name>
<evidence type="ECO:0000313" key="1">
    <source>
        <dbReference type="EMBL" id="KAF0983803.1"/>
    </source>
</evidence>